<sequence length="496" mass="58409">MEQKNLLIKKQNYQLHLINPPQFRENSDPDNLDDLRLEANQISAHLISQPRQINHVTKQYSTRQQERQKLRLAKILDSQRTDRIDSHKDQASKQDSNQALKDLFKNSFHEFFVKNEIFSKTYRDNNSRNIDFQNNQTSPRRGNIIQQLPNPHHNRYVYQPKINFQESPLFKKHNKYSTFQQVYASATNQSTEASSHFSNCNTHRAHQLSTQFHDPISAKSKIGIQDNLNDSQLMNQIKTPQNVLTHSIDTNNDTLKKLVQQVACHHQDMRRNSPLIAQSTFYNTQLVFIPQHRKSSKKTPYKVRNIPSVHHQRLGSFGDQQSKNMTSSLDEQEAQDLIKLHRANFSLDKESYRKKYLQKRIEIQHKEAKKILELKDSLNQNKLLLKSLDRNPRNNLQLDENYVPHTSIQKRHGTEFITEFDYKEGFRVSKMTIRNKEESKRPLIKEILCKSILKTEQQKRRSPFKKSIKFDQASPKLKDPNINLDILNLIHHESSN</sequence>
<protein>
    <submittedName>
        <fullName evidence="1">Uncharacterized protein</fullName>
    </submittedName>
</protein>
<keyword evidence="2" id="KW-1185">Reference proteome</keyword>
<organism evidence="1 2">
    <name type="scientific">Stylonychia lemnae</name>
    <name type="common">Ciliate</name>
    <dbReference type="NCBI Taxonomy" id="5949"/>
    <lineage>
        <taxon>Eukaryota</taxon>
        <taxon>Sar</taxon>
        <taxon>Alveolata</taxon>
        <taxon>Ciliophora</taxon>
        <taxon>Intramacronucleata</taxon>
        <taxon>Spirotrichea</taxon>
        <taxon>Stichotrichia</taxon>
        <taxon>Sporadotrichida</taxon>
        <taxon>Oxytrichidae</taxon>
        <taxon>Stylonychinae</taxon>
        <taxon>Stylonychia</taxon>
    </lineage>
</organism>
<dbReference type="EMBL" id="CCKQ01013806">
    <property type="protein sequence ID" value="CDW85518.1"/>
    <property type="molecule type" value="Genomic_DNA"/>
</dbReference>
<evidence type="ECO:0000313" key="1">
    <source>
        <dbReference type="EMBL" id="CDW85518.1"/>
    </source>
</evidence>
<evidence type="ECO:0000313" key="2">
    <source>
        <dbReference type="Proteomes" id="UP000039865"/>
    </source>
</evidence>
<dbReference type="Proteomes" id="UP000039865">
    <property type="component" value="Unassembled WGS sequence"/>
</dbReference>
<dbReference type="AlphaFoldDB" id="A0A078AXJ6"/>
<accession>A0A078AXJ6</accession>
<proteinExistence type="predicted"/>
<reference evidence="1 2" key="1">
    <citation type="submission" date="2014-06" db="EMBL/GenBank/DDBJ databases">
        <authorList>
            <person name="Swart Estienne"/>
        </authorList>
    </citation>
    <scope>NUCLEOTIDE SEQUENCE [LARGE SCALE GENOMIC DNA]</scope>
    <source>
        <strain evidence="1 2">130c</strain>
    </source>
</reference>
<dbReference type="InParanoid" id="A0A078AXJ6"/>
<gene>
    <name evidence="1" type="primary">Contig1184.g1280</name>
    <name evidence="1" type="ORF">STYLEM_14597</name>
</gene>
<name>A0A078AXJ6_STYLE</name>